<dbReference type="STRING" id="1029756.W911_04135"/>
<protein>
    <submittedName>
        <fullName evidence="2">Uncharacterized protein</fullName>
    </submittedName>
</protein>
<dbReference type="EMBL" id="CP006912">
    <property type="protein sequence ID" value="AHB49920.1"/>
    <property type="molecule type" value="Genomic_DNA"/>
</dbReference>
<dbReference type="RefSeq" id="WP_023786237.1">
    <property type="nucleotide sequence ID" value="NC_022997.1"/>
</dbReference>
<dbReference type="Proteomes" id="UP000018542">
    <property type="component" value="Chromosome"/>
</dbReference>
<accession>V5SIM0</accession>
<evidence type="ECO:0000256" key="1">
    <source>
        <dbReference type="SAM" id="MobiDB-lite"/>
    </source>
</evidence>
<sequence length="86" mass="9300">MQLSANLRARISALGELSRPLGETRATVLARDLAGAVANDVARGRDPEATIDDWIRRIATEIVARAPAQPKPKGPRRLADVLPEVH</sequence>
<keyword evidence="3" id="KW-1185">Reference proteome</keyword>
<organism evidence="2 3">
    <name type="scientific">Hyphomicrobium nitrativorans NL23</name>
    <dbReference type="NCBI Taxonomy" id="1029756"/>
    <lineage>
        <taxon>Bacteria</taxon>
        <taxon>Pseudomonadati</taxon>
        <taxon>Pseudomonadota</taxon>
        <taxon>Alphaproteobacteria</taxon>
        <taxon>Hyphomicrobiales</taxon>
        <taxon>Hyphomicrobiaceae</taxon>
        <taxon>Hyphomicrobium</taxon>
    </lineage>
</organism>
<dbReference type="HOGENOM" id="CLU_2493699_0_0_5"/>
<dbReference type="OrthoDB" id="9778912at2"/>
<evidence type="ECO:0000313" key="2">
    <source>
        <dbReference type="EMBL" id="AHB49920.1"/>
    </source>
</evidence>
<name>V5SIM0_9HYPH</name>
<dbReference type="AlphaFoldDB" id="V5SIM0"/>
<dbReference type="PATRIC" id="fig|1029756.8.peg.864"/>
<evidence type="ECO:0000313" key="3">
    <source>
        <dbReference type="Proteomes" id="UP000018542"/>
    </source>
</evidence>
<feature type="compositionally biased region" description="Basic and acidic residues" evidence="1">
    <location>
        <begin position="77"/>
        <end position="86"/>
    </location>
</feature>
<proteinExistence type="predicted"/>
<reference evidence="2 3" key="1">
    <citation type="journal article" date="2014" name="Genome Announc.">
        <title>Complete Genome Sequence of Hyphomicrobium nitrativorans Strain NL23, a Denitrifying Bacterium Isolated from Biofilm of a Methanol-Fed Denitrification System Treating Seawater at the Montreal Biodome.</title>
        <authorList>
            <person name="Martineau C."/>
            <person name="Villeneuve C."/>
            <person name="Mauffrey F."/>
            <person name="Villemur R."/>
        </authorList>
    </citation>
    <scope>NUCLEOTIDE SEQUENCE [LARGE SCALE GENOMIC DNA]</scope>
    <source>
        <strain evidence="2">NL23</strain>
    </source>
</reference>
<feature type="region of interest" description="Disordered" evidence="1">
    <location>
        <begin position="66"/>
        <end position="86"/>
    </location>
</feature>
<dbReference type="KEGG" id="hni:W911_04135"/>
<gene>
    <name evidence="2" type="ORF">W911_04135</name>
</gene>